<reference evidence="1 2" key="1">
    <citation type="submission" date="2013-12" db="EMBL/GenBank/DDBJ databases">
        <title>Comparative genomics of relapsing fever spirochetes.</title>
        <authorList>
            <person name="Schwan T.G."/>
            <person name="Raffel S.J."/>
            <person name="Porcella S.F."/>
        </authorList>
    </citation>
    <scope>NUCLEOTIDE SEQUENCE [LARGE SCALE GENOMIC DNA]</scope>
    <source>
        <strain evidence="1 2">CR2A</strain>
    </source>
</reference>
<organism evidence="1 2">
    <name type="scientific">Borrelia duttonii CR2A</name>
    <dbReference type="NCBI Taxonomy" id="1432657"/>
    <lineage>
        <taxon>Bacteria</taxon>
        <taxon>Pseudomonadati</taxon>
        <taxon>Spirochaetota</taxon>
        <taxon>Spirochaetia</taxon>
        <taxon>Spirochaetales</taxon>
        <taxon>Borreliaceae</taxon>
        <taxon>Borrelia</taxon>
    </lineage>
</organism>
<dbReference type="RefSeq" id="WP_051410725.1">
    <property type="nucleotide sequence ID" value="NZ_AZIT01000006.1"/>
</dbReference>
<sequence>MRIGLNGVNKNLDGYGYKYQDFNEIVREVKNVIKEHNLDFGFVQIPTTKNIDCHLVNVVTTIFYSPLSGYEHSFDTSIHIEELKSMGTKVKIHGRSL</sequence>
<protein>
    <submittedName>
        <fullName evidence="1">ERF superfamily protein</fullName>
    </submittedName>
</protein>
<evidence type="ECO:0000313" key="2">
    <source>
        <dbReference type="Proteomes" id="UP000019148"/>
    </source>
</evidence>
<dbReference type="AlphaFoldDB" id="W6TXA1"/>
<accession>W6TXA1</accession>
<dbReference type="EMBL" id="AZIT01000006">
    <property type="protein sequence ID" value="ETZ17741.1"/>
    <property type="molecule type" value="Genomic_DNA"/>
</dbReference>
<gene>
    <name evidence="1" type="ORF">BDCR2A_01332</name>
</gene>
<dbReference type="PATRIC" id="fig|1432657.3.peg.1308"/>
<comment type="caution">
    <text evidence="1">The sequence shown here is derived from an EMBL/GenBank/DDBJ whole genome shotgun (WGS) entry which is preliminary data.</text>
</comment>
<proteinExistence type="predicted"/>
<name>W6TXA1_9SPIR</name>
<evidence type="ECO:0000313" key="1">
    <source>
        <dbReference type="EMBL" id="ETZ17741.1"/>
    </source>
</evidence>
<dbReference type="Proteomes" id="UP000019148">
    <property type="component" value="Unassembled WGS sequence"/>
</dbReference>
<dbReference type="InterPro" id="IPR007499">
    <property type="entry name" value="ERF_bacteria_virus"/>
</dbReference>
<dbReference type="Pfam" id="PF04404">
    <property type="entry name" value="ERF"/>
    <property type="match status" value="1"/>
</dbReference>